<dbReference type="EMBL" id="JAGQLN010000033">
    <property type="protein sequence ID" value="MCA9377243.1"/>
    <property type="molecule type" value="Genomic_DNA"/>
</dbReference>
<evidence type="ECO:0000313" key="2">
    <source>
        <dbReference type="EMBL" id="MCA9377243.1"/>
    </source>
</evidence>
<name>A0A955I5R8_9BACT</name>
<dbReference type="AlphaFoldDB" id="A0A955I5R8"/>
<reference evidence="2" key="1">
    <citation type="submission" date="2020-04" db="EMBL/GenBank/DDBJ databases">
        <authorList>
            <person name="Zhang T."/>
        </authorList>
    </citation>
    <scope>NUCLEOTIDE SEQUENCE</scope>
    <source>
        <strain evidence="2">HKST-UBA17</strain>
    </source>
</reference>
<reference evidence="2" key="2">
    <citation type="journal article" date="2021" name="Microbiome">
        <title>Successional dynamics and alternative stable states in a saline activated sludge microbial community over 9 years.</title>
        <authorList>
            <person name="Wang Y."/>
            <person name="Ye J."/>
            <person name="Ju F."/>
            <person name="Liu L."/>
            <person name="Boyd J.A."/>
            <person name="Deng Y."/>
            <person name="Parks D.H."/>
            <person name="Jiang X."/>
            <person name="Yin X."/>
            <person name="Woodcroft B.J."/>
            <person name="Tyson G.W."/>
            <person name="Hugenholtz P."/>
            <person name="Polz M.F."/>
            <person name="Zhang T."/>
        </authorList>
    </citation>
    <scope>NUCLEOTIDE SEQUENCE</scope>
    <source>
        <strain evidence="2">HKST-UBA17</strain>
    </source>
</reference>
<gene>
    <name evidence="2" type="ORF">KC685_04985</name>
</gene>
<protein>
    <submittedName>
        <fullName evidence="2">Uncharacterized protein</fullName>
    </submittedName>
</protein>
<proteinExistence type="predicted"/>
<dbReference type="Proteomes" id="UP000741282">
    <property type="component" value="Unassembled WGS sequence"/>
</dbReference>
<keyword evidence="1" id="KW-0175">Coiled coil</keyword>
<comment type="caution">
    <text evidence="2">The sequence shown here is derived from an EMBL/GenBank/DDBJ whole genome shotgun (WGS) entry which is preliminary data.</text>
</comment>
<evidence type="ECO:0000313" key="3">
    <source>
        <dbReference type="Proteomes" id="UP000741282"/>
    </source>
</evidence>
<sequence>MNVFVAKELMSALTEAYRSLQKAEEVAKKMEDKEEYVELMKKLLNATGELEDGPILHVVAQHPSLNPFESG</sequence>
<feature type="coiled-coil region" evidence="1">
    <location>
        <begin position="6"/>
        <end position="33"/>
    </location>
</feature>
<organism evidence="2 3">
    <name type="scientific">Candidatus Dojkabacteria bacterium</name>
    <dbReference type="NCBI Taxonomy" id="2099670"/>
    <lineage>
        <taxon>Bacteria</taxon>
        <taxon>Candidatus Dojkabacteria</taxon>
    </lineage>
</organism>
<accession>A0A955I5R8</accession>
<evidence type="ECO:0000256" key="1">
    <source>
        <dbReference type="SAM" id="Coils"/>
    </source>
</evidence>